<evidence type="ECO:0000313" key="2">
    <source>
        <dbReference type="EMBL" id="EES91118.1"/>
    </source>
</evidence>
<keyword evidence="1" id="KW-1133">Transmembrane helix</keyword>
<comment type="caution">
    <text evidence="2">The sequence shown here is derived from an EMBL/GenBank/DDBJ whole genome shotgun (WGS) entry which is preliminary data.</text>
</comment>
<keyword evidence="1" id="KW-0472">Membrane</keyword>
<dbReference type="RefSeq" id="WP_003375656.1">
    <property type="nucleotide sequence ID" value="NZ_ACSJ01000007.1"/>
</dbReference>
<accession>A0A9P2LL32</accession>
<keyword evidence="1" id="KW-0812">Transmembrane</keyword>
<dbReference type="Proteomes" id="UP000006160">
    <property type="component" value="Unassembled WGS sequence"/>
</dbReference>
<evidence type="ECO:0000256" key="1">
    <source>
        <dbReference type="SAM" id="Phobius"/>
    </source>
</evidence>
<protein>
    <submittedName>
        <fullName evidence="2">Uncharacterized protein</fullName>
    </submittedName>
</protein>
<proteinExistence type="predicted"/>
<dbReference type="GeneID" id="79383413"/>
<name>A0A9P2LL32_CLOBO</name>
<sequence>MKKRNIIASIAAIGMIVSLFVSYKEKENKKENKNNTEKVYE</sequence>
<evidence type="ECO:0000313" key="3">
    <source>
        <dbReference type="Proteomes" id="UP000006160"/>
    </source>
</evidence>
<reference evidence="2 3" key="1">
    <citation type="submission" date="2009-10" db="EMBL/GenBank/DDBJ databases">
        <authorList>
            <person name="Shrivastava S."/>
            <person name="Brinkac L.B."/>
            <person name="Brown J.L."/>
            <person name="Bruce D.B."/>
            <person name="Detter C."/>
            <person name="Green L.D."/>
            <person name="Munk C.A."/>
            <person name="Rogers Y.C."/>
            <person name="Tapia R."/>
            <person name="Saunders E.S."/>
            <person name="Sims D.R."/>
            <person name="Smith L.A."/>
            <person name="Smith T.J."/>
            <person name="Sutton G."/>
            <person name="Brettin T."/>
        </authorList>
    </citation>
    <scope>NUCLEOTIDE SEQUENCE [LARGE SCALE GENOMIC DNA]</scope>
    <source>
        <strain evidence="3">D str. 1873</strain>
    </source>
</reference>
<organism evidence="2 3">
    <name type="scientific">Clostridium botulinum D str. 1873</name>
    <dbReference type="NCBI Taxonomy" id="592027"/>
    <lineage>
        <taxon>Bacteria</taxon>
        <taxon>Bacillati</taxon>
        <taxon>Bacillota</taxon>
        <taxon>Clostridia</taxon>
        <taxon>Eubacteriales</taxon>
        <taxon>Clostridiaceae</taxon>
        <taxon>Clostridium</taxon>
    </lineage>
</organism>
<dbReference type="AlphaFoldDB" id="A0A9P2LL32"/>
<feature type="transmembrane region" description="Helical" evidence="1">
    <location>
        <begin position="6"/>
        <end position="23"/>
    </location>
</feature>
<gene>
    <name evidence="2" type="ORF">CLG_B1651</name>
</gene>
<dbReference type="EMBL" id="ACSJ01000007">
    <property type="protein sequence ID" value="EES91118.1"/>
    <property type="molecule type" value="Genomic_DNA"/>
</dbReference>